<protein>
    <submittedName>
        <fullName evidence="4">Uncharacterized protein</fullName>
    </submittedName>
</protein>
<dbReference type="Proteomes" id="UP000324907">
    <property type="component" value="Unassembled WGS sequence"/>
</dbReference>
<feature type="transmembrane region" description="Helical" evidence="1">
    <location>
        <begin position="151"/>
        <end position="170"/>
    </location>
</feature>
<feature type="transmembrane region" description="Helical" evidence="1">
    <location>
        <begin position="182"/>
        <end position="200"/>
    </location>
</feature>
<feature type="transmembrane region" description="Helical" evidence="1">
    <location>
        <begin position="112"/>
        <end position="131"/>
    </location>
</feature>
<keyword evidence="1" id="KW-1133">Transmembrane helix</keyword>
<feature type="transmembrane region" description="Helical" evidence="1">
    <location>
        <begin position="70"/>
        <end position="91"/>
    </location>
</feature>
<evidence type="ECO:0000313" key="4">
    <source>
        <dbReference type="EMBL" id="KAA0171593.1"/>
    </source>
</evidence>
<feature type="transmembrane region" description="Helical" evidence="1">
    <location>
        <begin position="39"/>
        <end position="58"/>
    </location>
</feature>
<accession>A0A5A8E1B7</accession>
<feature type="transmembrane region" description="Helical" evidence="1">
    <location>
        <begin position="6"/>
        <end position="27"/>
    </location>
</feature>
<dbReference type="Proteomes" id="UP000323011">
    <property type="component" value="Unassembled WGS sequence"/>
</dbReference>
<feature type="transmembrane region" description="Helical" evidence="1">
    <location>
        <begin position="206"/>
        <end position="226"/>
    </location>
</feature>
<sequence length="239" mass="23025">MSHTVYAGSVMAMAAAPAFAVLARSYARVKRHWGADASLGLAGSVAAGVVGAAAASLADASGADASAPTGAMAGLAVVVASLLQAGSLLAAATVAMQLTGRVEQSAEPLQPLALWAAATQAAGWAVGWAVYQGSVGPLSEAMAGHFVASHVAQAAASGAVLVAATAAAVGARVGGAQRWRGFGMMVAALASWEAVGALAASGATVWVAAAWGALALSAVVAAAAVVGSVKPRVWSDPVV</sequence>
<keyword evidence="1" id="KW-0472">Membrane</keyword>
<evidence type="ECO:0000313" key="6">
    <source>
        <dbReference type="Proteomes" id="UP000324907"/>
    </source>
</evidence>
<proteinExistence type="predicted"/>
<evidence type="ECO:0000256" key="1">
    <source>
        <dbReference type="SAM" id="Phobius"/>
    </source>
</evidence>
<evidence type="ECO:0000313" key="7">
    <source>
        <dbReference type="Proteomes" id="UP000325113"/>
    </source>
</evidence>
<dbReference type="AlphaFoldDB" id="A0A5A8E1B7"/>
<dbReference type="EMBL" id="VLTM01000004">
    <property type="protein sequence ID" value="KAA0167863.1"/>
    <property type="molecule type" value="Genomic_DNA"/>
</dbReference>
<comment type="caution">
    <text evidence="4">The sequence shown here is derived from an EMBL/GenBank/DDBJ whole genome shotgun (WGS) entry which is preliminary data.</text>
</comment>
<evidence type="ECO:0000313" key="3">
    <source>
        <dbReference type="EMBL" id="KAA0167863.1"/>
    </source>
</evidence>
<dbReference type="EMBL" id="VLTL01000005">
    <property type="protein sequence ID" value="KAA0171593.1"/>
    <property type="molecule type" value="Genomic_DNA"/>
</dbReference>
<gene>
    <name evidence="4" type="ORF">FNF28_00526</name>
    <name evidence="2" type="ORF">FNF29_03987</name>
    <name evidence="3" type="ORF">FNF31_00798</name>
</gene>
<dbReference type="Proteomes" id="UP000325113">
    <property type="component" value="Unassembled WGS sequence"/>
</dbReference>
<organism evidence="4 6">
    <name type="scientific">Cafeteria roenbergensis</name>
    <name type="common">Marine flagellate</name>
    <dbReference type="NCBI Taxonomy" id="33653"/>
    <lineage>
        <taxon>Eukaryota</taxon>
        <taxon>Sar</taxon>
        <taxon>Stramenopiles</taxon>
        <taxon>Bigyra</taxon>
        <taxon>Opalozoa</taxon>
        <taxon>Bicosoecida</taxon>
        <taxon>Cafeteriaceae</taxon>
        <taxon>Cafeteria</taxon>
    </lineage>
</organism>
<keyword evidence="1" id="KW-0812">Transmembrane</keyword>
<keyword evidence="5" id="KW-1185">Reference proteome</keyword>
<reference evidence="5 6" key="1">
    <citation type="submission" date="2019-07" db="EMBL/GenBank/DDBJ databases">
        <title>Genomes of Cafeteria roenbergensis.</title>
        <authorList>
            <person name="Fischer M.G."/>
            <person name="Hackl T."/>
            <person name="Roman M."/>
        </authorList>
    </citation>
    <scope>NUCLEOTIDE SEQUENCE [LARGE SCALE GENOMIC DNA]</scope>
    <source>
        <strain evidence="2 5">BVI</strain>
        <strain evidence="3 7">Cflag</strain>
        <strain evidence="4 6">RCC970-E3</strain>
    </source>
</reference>
<dbReference type="EMBL" id="VLTN01000021">
    <property type="protein sequence ID" value="KAA0152421.1"/>
    <property type="molecule type" value="Genomic_DNA"/>
</dbReference>
<name>A0A5A8E1B7_CAFRO</name>
<evidence type="ECO:0000313" key="5">
    <source>
        <dbReference type="Proteomes" id="UP000323011"/>
    </source>
</evidence>
<evidence type="ECO:0000313" key="2">
    <source>
        <dbReference type="EMBL" id="KAA0152421.1"/>
    </source>
</evidence>